<organism evidence="2">
    <name type="scientific">viral metagenome</name>
    <dbReference type="NCBI Taxonomy" id="1070528"/>
    <lineage>
        <taxon>unclassified sequences</taxon>
        <taxon>metagenomes</taxon>
        <taxon>organismal metagenomes</taxon>
    </lineage>
</organism>
<reference evidence="2" key="1">
    <citation type="journal article" date="2020" name="Nature">
        <title>Giant virus diversity and host interactions through global metagenomics.</title>
        <authorList>
            <person name="Schulz F."/>
            <person name="Roux S."/>
            <person name="Paez-Espino D."/>
            <person name="Jungbluth S."/>
            <person name="Walsh D.A."/>
            <person name="Denef V.J."/>
            <person name="McMahon K.D."/>
            <person name="Konstantinidis K.T."/>
            <person name="Eloe-Fadrosh E.A."/>
            <person name="Kyrpides N.C."/>
            <person name="Woyke T."/>
        </authorList>
    </citation>
    <scope>NUCLEOTIDE SEQUENCE</scope>
    <source>
        <strain evidence="2">GVMAG-M-3300023179-2</strain>
    </source>
</reference>
<evidence type="ECO:0000256" key="1">
    <source>
        <dbReference type="SAM" id="Coils"/>
    </source>
</evidence>
<dbReference type="EMBL" id="MN739808">
    <property type="protein sequence ID" value="QHT27045.1"/>
    <property type="molecule type" value="Genomic_DNA"/>
</dbReference>
<keyword evidence="1" id="KW-0175">Coiled coil</keyword>
<feature type="coiled-coil region" evidence="1">
    <location>
        <begin position="93"/>
        <end position="120"/>
    </location>
</feature>
<proteinExistence type="predicted"/>
<protein>
    <submittedName>
        <fullName evidence="2">Uncharacterized protein</fullName>
    </submittedName>
</protein>
<name>A0A6C0EI85_9ZZZZ</name>
<accession>A0A6C0EI85</accession>
<sequence>MYGYNPQQNINPHSYYLEKIMRDQKQDRLKKEFNQTFFDIKEMQEERERLENLYEIAFLQFYRGPVSSQQLQGIRQSIKSNFKEIDEYFQTEIENNRLIKEKKREKMQKFEEDLEMKKKLLADPESLKKFMDNLILGKTTYSQQQQQQQQKPINLHVLYDSDFNDLVKLKDHCPWFINHMKQLAHQKIIPHLKGNINFDIPRKFAIVLNNLSEYQFKEYLDSLYEYRSKTGYPLEQAIKKYIPYHLQIKLSEKEKEKRLKMMYN</sequence>
<dbReference type="AlphaFoldDB" id="A0A6C0EI85"/>
<evidence type="ECO:0000313" key="2">
    <source>
        <dbReference type="EMBL" id="QHT27045.1"/>
    </source>
</evidence>